<keyword evidence="2" id="KW-1185">Reference proteome</keyword>
<dbReference type="PANTHER" id="PTHR38797:SF4">
    <property type="entry name" value="NUCLEAR PORE COMPLEX PROTEIN NUP85"/>
    <property type="match status" value="1"/>
</dbReference>
<evidence type="ECO:0000313" key="2">
    <source>
        <dbReference type="Proteomes" id="UP000717696"/>
    </source>
</evidence>
<gene>
    <name evidence="1" type="ORF">B0J13DRAFT_675694</name>
</gene>
<evidence type="ECO:0000313" key="1">
    <source>
        <dbReference type="EMBL" id="KAH7144339.1"/>
    </source>
</evidence>
<dbReference type="OrthoDB" id="3350591at2759"/>
<proteinExistence type="predicted"/>
<organism evidence="1 2">
    <name type="scientific">Dactylonectria estremocensis</name>
    <dbReference type="NCBI Taxonomy" id="1079267"/>
    <lineage>
        <taxon>Eukaryota</taxon>
        <taxon>Fungi</taxon>
        <taxon>Dikarya</taxon>
        <taxon>Ascomycota</taxon>
        <taxon>Pezizomycotina</taxon>
        <taxon>Sordariomycetes</taxon>
        <taxon>Hypocreomycetidae</taxon>
        <taxon>Hypocreales</taxon>
        <taxon>Nectriaceae</taxon>
        <taxon>Dactylonectria</taxon>
    </lineage>
</organism>
<dbReference type="PANTHER" id="PTHR38797">
    <property type="entry name" value="NUCLEAR PORE COMPLEX PROTEIN NUP85-RELATED"/>
    <property type="match status" value="1"/>
</dbReference>
<dbReference type="Pfam" id="PF12311">
    <property type="entry name" value="DUF3632"/>
    <property type="match status" value="1"/>
</dbReference>
<name>A0A9P9ETU4_9HYPO</name>
<dbReference type="AlphaFoldDB" id="A0A9P9ETU4"/>
<dbReference type="InterPro" id="IPR053204">
    <property type="entry name" value="Oxopyrrolidines_Biosynth-assoc"/>
</dbReference>
<accession>A0A9P9ETU4</accession>
<dbReference type="InterPro" id="IPR022085">
    <property type="entry name" value="OpdG"/>
</dbReference>
<sequence>MTNDKINLQPLKDEGLSEQDGNVVSLFEAAFESLREGTVDGEARRVALQLQKLIPPDLPAERKEYLLWNAWEVLIGITKHVPHRNIRQVLVFKVLQILDSVQAWKGPTSERTMRDNWIDPTFEVIDGKDETYTLKEWLNFRHGLEEDLSPGKFTDCRVAVASESLIQAGPLLLESSLLERDDLEDGLKKSYRAGSLYTGDPGLSLERWGFWKWRLNELRGIVGKEVSASVDEAIGSVNAAATALAN</sequence>
<comment type="caution">
    <text evidence="1">The sequence shown here is derived from an EMBL/GenBank/DDBJ whole genome shotgun (WGS) entry which is preliminary data.</text>
</comment>
<protein>
    <submittedName>
        <fullName evidence="1">Uncharacterized protein</fullName>
    </submittedName>
</protein>
<reference evidence="1" key="1">
    <citation type="journal article" date="2021" name="Nat. Commun.">
        <title>Genetic determinants of endophytism in the Arabidopsis root mycobiome.</title>
        <authorList>
            <person name="Mesny F."/>
            <person name="Miyauchi S."/>
            <person name="Thiergart T."/>
            <person name="Pickel B."/>
            <person name="Atanasova L."/>
            <person name="Karlsson M."/>
            <person name="Huettel B."/>
            <person name="Barry K.W."/>
            <person name="Haridas S."/>
            <person name="Chen C."/>
            <person name="Bauer D."/>
            <person name="Andreopoulos W."/>
            <person name="Pangilinan J."/>
            <person name="LaButti K."/>
            <person name="Riley R."/>
            <person name="Lipzen A."/>
            <person name="Clum A."/>
            <person name="Drula E."/>
            <person name="Henrissat B."/>
            <person name="Kohler A."/>
            <person name="Grigoriev I.V."/>
            <person name="Martin F.M."/>
            <person name="Hacquard S."/>
        </authorList>
    </citation>
    <scope>NUCLEOTIDE SEQUENCE</scope>
    <source>
        <strain evidence="1">MPI-CAGE-AT-0021</strain>
    </source>
</reference>
<dbReference type="Proteomes" id="UP000717696">
    <property type="component" value="Unassembled WGS sequence"/>
</dbReference>
<dbReference type="EMBL" id="JAGMUU010000010">
    <property type="protein sequence ID" value="KAH7144339.1"/>
    <property type="molecule type" value="Genomic_DNA"/>
</dbReference>